<comment type="caution">
    <text evidence="1">The sequence shown here is derived from an EMBL/GenBank/DDBJ whole genome shotgun (WGS) entry which is preliminary data.</text>
</comment>
<sequence length="154" mass="17192">MRESIIHETHKLNERETAIRDWTARFGRRPPKNLSTVFLARALAFEDQCQQTSALKQLSKRVQRELEGGFKAMTTGTGLAAGSHLVREWNGRTYQVEVLDNGFVMDGRTYRSLSAIASKITGTNWSGPRFFGLVKRRVPSSTSFGMTQSGAANP</sequence>
<gene>
    <name evidence="1" type="ORF">DYI23_21555</name>
</gene>
<reference evidence="1" key="2">
    <citation type="journal article" date="2021" name="Microorganisms">
        <title>Bacterial Dimethylsulfoniopropionate Biosynthesis in the East China Sea.</title>
        <authorList>
            <person name="Liu J."/>
            <person name="Zhang Y."/>
            <person name="Liu J."/>
            <person name="Zhong H."/>
            <person name="Williams B.T."/>
            <person name="Zheng Y."/>
            <person name="Curson A.R.J."/>
            <person name="Sun C."/>
            <person name="Sun H."/>
            <person name="Song D."/>
            <person name="Wagner Mackenzie B."/>
            <person name="Bermejo Martinez A."/>
            <person name="Todd J.D."/>
            <person name="Zhang X.H."/>
        </authorList>
    </citation>
    <scope>NUCLEOTIDE SEQUENCE</scope>
    <source>
        <strain evidence="1">AESS21</strain>
    </source>
</reference>
<organism evidence="1 2">
    <name type="scientific">Roseibium polysiphoniae</name>
    <dbReference type="NCBI Taxonomy" id="2571221"/>
    <lineage>
        <taxon>Bacteria</taxon>
        <taxon>Pseudomonadati</taxon>
        <taxon>Pseudomonadota</taxon>
        <taxon>Alphaproteobacteria</taxon>
        <taxon>Hyphomicrobiales</taxon>
        <taxon>Stappiaceae</taxon>
        <taxon>Roseibium</taxon>
    </lineage>
</organism>
<dbReference type="EMBL" id="QTKU01000013">
    <property type="protein sequence ID" value="MBS8262811.1"/>
    <property type="molecule type" value="Genomic_DNA"/>
</dbReference>
<dbReference type="Pfam" id="PF11149">
    <property type="entry name" value="DUF2924"/>
    <property type="match status" value="1"/>
</dbReference>
<evidence type="ECO:0000313" key="2">
    <source>
        <dbReference type="Proteomes" id="UP000705379"/>
    </source>
</evidence>
<dbReference type="RefSeq" id="WP_213218140.1">
    <property type="nucleotide sequence ID" value="NZ_QTKU01000013.1"/>
</dbReference>
<reference evidence="1" key="1">
    <citation type="submission" date="2018-08" db="EMBL/GenBank/DDBJ databases">
        <authorList>
            <person name="Jin W."/>
            <person name="Wang H."/>
            <person name="Yang Y."/>
            <person name="Li M."/>
            <person name="Liu J."/>
        </authorList>
    </citation>
    <scope>NUCLEOTIDE SEQUENCE</scope>
    <source>
        <strain evidence="1">AESS21</strain>
    </source>
</reference>
<protein>
    <submittedName>
        <fullName evidence="1">DUF2924 domain-containing protein</fullName>
    </submittedName>
</protein>
<accession>A0A944CGD4</accession>
<evidence type="ECO:0000313" key="1">
    <source>
        <dbReference type="EMBL" id="MBS8262811.1"/>
    </source>
</evidence>
<name>A0A944CGD4_9HYPH</name>
<dbReference type="AlphaFoldDB" id="A0A944CGD4"/>
<dbReference type="InterPro" id="IPR021322">
    <property type="entry name" value="DUF2924"/>
</dbReference>
<proteinExistence type="predicted"/>
<dbReference type="Proteomes" id="UP000705379">
    <property type="component" value="Unassembled WGS sequence"/>
</dbReference>